<dbReference type="RefSeq" id="WP_015068557.1">
    <property type="nucleotide sequence ID" value="NZ_CAKMLI010000020.1"/>
</dbReference>
<feature type="transmembrane region" description="Helical" evidence="1">
    <location>
        <begin position="16"/>
        <end position="37"/>
    </location>
</feature>
<protein>
    <submittedName>
        <fullName evidence="2">Uncharacterized protein</fullName>
    </submittedName>
</protein>
<feature type="transmembrane region" description="Helical" evidence="1">
    <location>
        <begin position="108"/>
        <end position="130"/>
    </location>
</feature>
<evidence type="ECO:0000313" key="3">
    <source>
        <dbReference type="Proteomes" id="UP000061468"/>
    </source>
</evidence>
<feature type="transmembrane region" description="Helical" evidence="1">
    <location>
        <begin position="43"/>
        <end position="61"/>
    </location>
</feature>
<dbReference type="AlphaFoldDB" id="A0AAC9AF87"/>
<name>A0AAC9AF87_9ALTE</name>
<geneLocation type="plasmid" evidence="2 3">
    <name>pAMEDUM8_300</name>
</geneLocation>
<dbReference type="Proteomes" id="UP000061468">
    <property type="component" value="Plasmid pAMEDUM8_300"/>
</dbReference>
<evidence type="ECO:0000313" key="2">
    <source>
        <dbReference type="EMBL" id="AMJ80740.1"/>
    </source>
</evidence>
<keyword evidence="1" id="KW-0812">Transmembrane</keyword>
<sequence length="132" mass="14726">MNASIDTQSRDGEDRLARVLLGFGVAVTVLTGMAGLGPESLKAAGVMGWFPFLLMSLYLLGRKSRHKSRERQPFRFSLLYTMFAPIGALILGYFMLTGGLNFNEVATFMVKYVLFIAGTMTILWGFLYFFDS</sequence>
<reference evidence="2 3" key="1">
    <citation type="submission" date="2015-12" db="EMBL/GenBank/DDBJ databases">
        <title>Intraspecies pangenome expansion in the marine bacterium Alteromonas.</title>
        <authorList>
            <person name="Lopez-Perez M."/>
            <person name="Rodriguez-Valera F."/>
        </authorList>
    </citation>
    <scope>NUCLEOTIDE SEQUENCE [LARGE SCALE GENOMIC DNA]</scope>
    <source>
        <strain evidence="2 3">UM8</strain>
        <plasmid evidence="2 3">pAMEDUM8_300</plasmid>
    </source>
</reference>
<keyword evidence="2" id="KW-0614">Plasmid</keyword>
<gene>
    <name evidence="2" type="ORF">AV942_20365</name>
</gene>
<proteinExistence type="predicted"/>
<keyword evidence="1" id="KW-0472">Membrane</keyword>
<accession>A0AAC9AF87</accession>
<feature type="transmembrane region" description="Helical" evidence="1">
    <location>
        <begin position="73"/>
        <end position="96"/>
    </location>
</feature>
<dbReference type="EMBL" id="CP013929">
    <property type="protein sequence ID" value="AMJ80740.1"/>
    <property type="molecule type" value="Genomic_DNA"/>
</dbReference>
<evidence type="ECO:0000256" key="1">
    <source>
        <dbReference type="SAM" id="Phobius"/>
    </source>
</evidence>
<keyword evidence="1" id="KW-1133">Transmembrane helix</keyword>
<organism evidence="2 3">
    <name type="scientific">Alteromonas mediterranea</name>
    <dbReference type="NCBI Taxonomy" id="314275"/>
    <lineage>
        <taxon>Bacteria</taxon>
        <taxon>Pseudomonadati</taxon>
        <taxon>Pseudomonadota</taxon>
        <taxon>Gammaproteobacteria</taxon>
        <taxon>Alteromonadales</taxon>
        <taxon>Alteromonadaceae</taxon>
        <taxon>Alteromonas/Salinimonas group</taxon>
        <taxon>Alteromonas</taxon>
    </lineage>
</organism>